<accession>A0A0E1XCT3</accession>
<reference evidence="2" key="1">
    <citation type="submission" date="2010-05" db="EMBL/GenBank/DDBJ databases">
        <authorList>
            <person name="Muzny D."/>
            <person name="Qin X."/>
            <person name="Buhay C."/>
            <person name="Dugan-Rocha S."/>
            <person name="Ding Y."/>
            <person name="Chen G."/>
            <person name="Hawes A."/>
            <person name="Holder M."/>
            <person name="Jhangiani S."/>
            <person name="Johnson A."/>
            <person name="Khan Z."/>
            <person name="Li Z."/>
            <person name="Liu W."/>
            <person name="Liu X."/>
            <person name="Perez L."/>
            <person name="Shen H."/>
            <person name="Wang Q."/>
            <person name="Watt J."/>
            <person name="Xi L."/>
            <person name="Xin Y."/>
            <person name="Zhou J."/>
            <person name="Deng J."/>
            <person name="Jiang H."/>
            <person name="Liu Y."/>
            <person name="Qu J."/>
            <person name="Song X.-Z."/>
            <person name="Zhang L."/>
            <person name="Villasana D."/>
            <person name="Johnson A."/>
            <person name="Liu J."/>
            <person name="Liyanage D."/>
            <person name="Lorensuhewa L."/>
            <person name="Robinson T."/>
            <person name="Song A."/>
            <person name="Song B.-B."/>
            <person name="Dinh H."/>
            <person name="Thornton R."/>
            <person name="Coyle M."/>
            <person name="Francisco L."/>
            <person name="Jackson L."/>
            <person name="Javaid M."/>
            <person name="Korchina V."/>
            <person name="Kovar C."/>
            <person name="Mata R."/>
            <person name="Mathew T."/>
            <person name="Ngo R."/>
            <person name="Nguyen L."/>
            <person name="Nguyen N."/>
            <person name="Okwuonu G."/>
            <person name="Ongeri F."/>
            <person name="Pham C."/>
            <person name="Simmons D."/>
            <person name="Wilczek-Boney K."/>
            <person name="Hale W."/>
            <person name="Jakkamsetti A."/>
            <person name="Pham P."/>
            <person name="Ruth R."/>
            <person name="San Lucas F."/>
            <person name="Warren J."/>
            <person name="Zhang J."/>
            <person name="Zhao Z."/>
            <person name="Zhou C."/>
            <person name="Zhu D."/>
            <person name="Lee S."/>
            <person name="Bess C."/>
            <person name="Blankenburg K."/>
            <person name="Forbes L."/>
            <person name="Fu Q."/>
            <person name="Gubbala S."/>
            <person name="Hirani K."/>
            <person name="Jayaseelan J.C."/>
            <person name="Lara F."/>
            <person name="Munidasa M."/>
            <person name="Palculict T."/>
            <person name="Patil S."/>
            <person name="Pu L.-L."/>
            <person name="Saada N."/>
            <person name="Tang L."/>
            <person name="Weissenberger G."/>
            <person name="Zhu Y."/>
            <person name="Hemphill L."/>
            <person name="Shang Y."/>
            <person name="Youmans B."/>
            <person name="Ayvaz T."/>
            <person name="Ross M."/>
            <person name="Santibanez J."/>
            <person name="Aqrawi P."/>
            <person name="Gross S."/>
            <person name="Joshi V."/>
            <person name="Fowler G."/>
            <person name="Nazareth L."/>
            <person name="Reid J."/>
            <person name="Worley K."/>
            <person name="Petrosino J."/>
            <person name="Highlander S."/>
            <person name="Gibbs R."/>
        </authorList>
    </citation>
    <scope>NUCLEOTIDE SEQUENCE [LARGE SCALE GENOMIC DNA]</scope>
    <source>
        <strain evidence="2">MN8</strain>
    </source>
</reference>
<feature type="domain" description="TfoX N-terminal" evidence="1">
    <location>
        <begin position="30"/>
        <end position="83"/>
    </location>
</feature>
<evidence type="ECO:0000259" key="1">
    <source>
        <dbReference type="Pfam" id="PF04993"/>
    </source>
</evidence>
<organism evidence="2">
    <name type="scientific">Staphylococcus aureus subsp. aureus MN8</name>
    <dbReference type="NCBI Taxonomy" id="548470"/>
    <lineage>
        <taxon>Bacteria</taxon>
        <taxon>Bacillati</taxon>
        <taxon>Bacillota</taxon>
        <taxon>Bacilli</taxon>
        <taxon>Bacillales</taxon>
        <taxon>Staphylococcaceae</taxon>
        <taxon>Staphylococcus</taxon>
    </lineage>
</organism>
<dbReference type="Proteomes" id="UP000003455">
    <property type="component" value="Chromosome"/>
</dbReference>
<dbReference type="SUPFAM" id="SSF159894">
    <property type="entry name" value="YgaC/TfoX-N like"/>
    <property type="match status" value="1"/>
</dbReference>
<sequence length="109" mass="12280">MIKHKTEGAITMATEKDVNDLFLNHVNSNAVKTRKMMGEYIVYYDGVVIGGLYDNRLLVKATKSARHQFQDNALVSPYPGAKEMILIPDFAEATNITNLFECIKNDLKN</sequence>
<proteinExistence type="predicted"/>
<protein>
    <submittedName>
        <fullName evidence="2">TfoX N-terminal domain protein</fullName>
    </submittedName>
</protein>
<dbReference type="HOGENOM" id="CLU_151771_1_0_9"/>
<evidence type="ECO:0000313" key="2">
    <source>
        <dbReference type="EMBL" id="EFH96380.1"/>
    </source>
</evidence>
<name>A0A0E1XCT3_STAAU</name>
<dbReference type="AlphaFoldDB" id="A0A0E1XCT3"/>
<dbReference type="Gene3D" id="3.30.1460.30">
    <property type="entry name" value="YgaC/TfoX-N like chaperone"/>
    <property type="match status" value="1"/>
</dbReference>
<dbReference type="Pfam" id="PF04993">
    <property type="entry name" value="TfoX_N"/>
    <property type="match status" value="1"/>
</dbReference>
<comment type="caution">
    <text evidence="2">The sequence shown here is derived from an EMBL/GenBank/DDBJ whole genome shotgun (WGS) entry which is preliminary data.</text>
</comment>
<gene>
    <name evidence="2" type="ORF">HMPREF0769_10382</name>
</gene>
<dbReference type="InterPro" id="IPR007076">
    <property type="entry name" value="TfoX_N"/>
</dbReference>
<dbReference type="EMBL" id="ACJA02000001">
    <property type="protein sequence ID" value="EFH96380.1"/>
    <property type="molecule type" value="Genomic_DNA"/>
</dbReference>